<name>A0A0P9R5T5_PSESX</name>
<feature type="transmembrane region" description="Helical" evidence="1">
    <location>
        <begin position="46"/>
        <end position="68"/>
    </location>
</feature>
<accession>A0A0P9R5T5</accession>
<keyword evidence="1" id="KW-0472">Membrane</keyword>
<dbReference type="EMBL" id="LJQA01000959">
    <property type="protein sequence ID" value="KPW78866.1"/>
    <property type="molecule type" value="Genomic_DNA"/>
</dbReference>
<keyword evidence="1" id="KW-1133">Transmembrane helix</keyword>
<dbReference type="CDD" id="cd07040">
    <property type="entry name" value="HP"/>
    <property type="match status" value="1"/>
</dbReference>
<sequence length="253" mass="27809">MIKLAALKGQSQRVRLSIEQAGMRGNLMKSYGKSAFRASSLLGGRINVVLMGAAIVISLLVLTGYTYWPRSPVRLVQGENLAMSGLYASWKKGDVMVLVRHGERCDRSSNECLDANDGITRYGSSVSTDVGRSFSELGLAHTDVITSPLTRTAQTAHAMFGHPVEVQEWLYNCDETMLNEVVAHKSLNRNLILVTHSGCIGQLESLHGYPHAATSEYDSALFISLDSRGKAVIRGVINPEDWTQLSRLHLLRH</sequence>
<dbReference type="AlphaFoldDB" id="A0A0P9R5T5"/>
<dbReference type="PATRIC" id="fig|264451.4.peg.1865"/>
<proteinExistence type="predicted"/>
<gene>
    <name evidence="2" type="ORF">ALO50_01374</name>
</gene>
<dbReference type="Proteomes" id="UP000050356">
    <property type="component" value="Unassembled WGS sequence"/>
</dbReference>
<evidence type="ECO:0000256" key="1">
    <source>
        <dbReference type="SAM" id="Phobius"/>
    </source>
</evidence>
<comment type="caution">
    <text evidence="2">The sequence shown here is derived from an EMBL/GenBank/DDBJ whole genome shotgun (WGS) entry which is preliminary data.</text>
</comment>
<organism evidence="2 3">
    <name type="scientific">Pseudomonas syringae pv. cerasicola</name>
    <dbReference type="NCBI Taxonomy" id="264451"/>
    <lineage>
        <taxon>Bacteria</taxon>
        <taxon>Pseudomonadati</taxon>
        <taxon>Pseudomonadota</taxon>
        <taxon>Gammaproteobacteria</taxon>
        <taxon>Pseudomonadales</taxon>
        <taxon>Pseudomonadaceae</taxon>
        <taxon>Pseudomonas</taxon>
        <taxon>Pseudomonas syringae</taxon>
    </lineage>
</organism>
<protein>
    <recommendedName>
        <fullName evidence="4">Ais protein</fullName>
    </recommendedName>
</protein>
<dbReference type="InterPro" id="IPR029033">
    <property type="entry name" value="His_PPase_superfam"/>
</dbReference>
<dbReference type="Gene3D" id="3.40.50.1240">
    <property type="entry name" value="Phosphoglycerate mutase-like"/>
    <property type="match status" value="1"/>
</dbReference>
<reference evidence="2 3" key="1">
    <citation type="submission" date="2015-09" db="EMBL/GenBank/DDBJ databases">
        <title>Genome announcement of multiple Pseudomonas syringae strains.</title>
        <authorList>
            <person name="Thakur S."/>
            <person name="Wang P.W."/>
            <person name="Gong Y."/>
            <person name="Weir B.S."/>
            <person name="Guttman D.S."/>
        </authorList>
    </citation>
    <scope>NUCLEOTIDE SEQUENCE [LARGE SCALE GENOMIC DNA]</scope>
    <source>
        <strain evidence="2 3">ICMP17524</strain>
    </source>
</reference>
<evidence type="ECO:0000313" key="2">
    <source>
        <dbReference type="EMBL" id="KPW78866.1"/>
    </source>
</evidence>
<keyword evidence="1" id="KW-0812">Transmembrane</keyword>
<evidence type="ECO:0000313" key="3">
    <source>
        <dbReference type="Proteomes" id="UP000050356"/>
    </source>
</evidence>
<dbReference type="SUPFAM" id="SSF53254">
    <property type="entry name" value="Phosphoglycerate mutase-like"/>
    <property type="match status" value="1"/>
</dbReference>
<evidence type="ECO:0008006" key="4">
    <source>
        <dbReference type="Google" id="ProtNLM"/>
    </source>
</evidence>